<dbReference type="CDD" id="cd03791">
    <property type="entry name" value="GT5_Glycogen_synthase_DULL1-like"/>
    <property type="match status" value="1"/>
</dbReference>
<dbReference type="Pfam" id="PF08323">
    <property type="entry name" value="Glyco_transf_5"/>
    <property type="match status" value="1"/>
</dbReference>
<dbReference type="HAMAP" id="MF_00484">
    <property type="entry name" value="Glycogen_synth"/>
    <property type="match status" value="1"/>
</dbReference>
<evidence type="ECO:0000256" key="2">
    <source>
        <dbReference type="ARBA" id="ARBA00004727"/>
    </source>
</evidence>
<keyword evidence="7" id="KW-0809">Transit peptide</keyword>
<sequence>MSMDAKRFRNTGVEESPVQVPSLQRLEMTMPQLTQENLASDGHQMRMSNDVFASTRYRNVASFAPTQVPRGRITPTTYKAPNIPEKQVENLVAGFLDSLHDQVPAPTTKRQRFHIMHLASEMAPIAKVGGLGDVVTGLGRALQKKGHRVEVILPKYRDLDLSGIKNFKKLNKQFYSYFEGALHKNSVWSGMVEGLWVYFIDPQHPAGLFDRDSVYCQPDDFKRFTYFSRASLEFMVQFGKRPNIIHCHDWPVAVVAPLYKSIYSKMGLNAKIALTCHNFEPQGKDSMEALLSCGLQFKAPLHKDHFQDNIKADKINVLKSGLLHADFVTTVSPTYAKEVLTPDMGEGLHTTLRGLKKKFYGVVNGIDDKTWNPATDPHLEHHFSVGDMEGKKVLKDNLRRRLGLSTEGADANKPLVCCVSRLVPQKGVHLLRSAIFHTLERGGQFILQGTSQIPAIKEEFDELAVEFEGHPQVRLHLKVEEELTHNIFAGADIFVIPSVFEPCGLTQMYSMRYGTVPVVRKTGGLADTVFDMDQKHIPAEKRNGFTFVEPTEAALTSALDRALRYYEEEPQFWADLVTKVLSTDLSWDAAPIDQYIKLYEHTVQEGHPPASLS</sequence>
<dbReference type="Proteomes" id="UP000822688">
    <property type="component" value="Chromosome 7"/>
</dbReference>
<feature type="domain" description="Starch synthase catalytic" evidence="10">
    <location>
        <begin position="114"/>
        <end position="353"/>
    </location>
</feature>
<comment type="subcellular location">
    <subcellularLocation>
        <location evidence="8">Plastid</location>
        <location evidence="8">Chloroplast</location>
    </subcellularLocation>
    <subcellularLocation>
        <location evidence="8">Plastid</location>
        <location evidence="8">Amyloplast</location>
    </subcellularLocation>
</comment>
<proteinExistence type="inferred from homology"/>
<dbReference type="GO" id="GO:0009501">
    <property type="term" value="C:amyloplast"/>
    <property type="evidence" value="ECO:0007669"/>
    <property type="project" value="UniProtKB-SubCell"/>
</dbReference>
<keyword evidence="8" id="KW-0934">Plastid</keyword>
<evidence type="ECO:0000256" key="1">
    <source>
        <dbReference type="ARBA" id="ARBA00001478"/>
    </source>
</evidence>
<evidence type="ECO:0000256" key="3">
    <source>
        <dbReference type="ARBA" id="ARBA00010281"/>
    </source>
</evidence>
<dbReference type="SUPFAM" id="SSF53756">
    <property type="entry name" value="UDP-Glycosyltransferase/glycogen phosphorylase"/>
    <property type="match status" value="1"/>
</dbReference>
<evidence type="ECO:0000256" key="7">
    <source>
        <dbReference type="ARBA" id="ARBA00022946"/>
    </source>
</evidence>
<evidence type="ECO:0000313" key="11">
    <source>
        <dbReference type="EMBL" id="KAG0567632.1"/>
    </source>
</evidence>
<dbReference type="GO" id="GO:0004373">
    <property type="term" value="F:alpha-1,4-glucan glucosyltransferase (UDP-glucose donor) activity"/>
    <property type="evidence" value="ECO:0007669"/>
    <property type="project" value="InterPro"/>
</dbReference>
<evidence type="ECO:0000256" key="5">
    <source>
        <dbReference type="ARBA" id="ARBA00022679"/>
    </source>
</evidence>
<dbReference type="InterPro" id="IPR013534">
    <property type="entry name" value="Starch_synth_cat_dom"/>
</dbReference>
<dbReference type="PANTHER" id="PTHR46083">
    <property type="match status" value="1"/>
</dbReference>
<accession>A0A8T0HF23</accession>
<evidence type="ECO:0000259" key="10">
    <source>
        <dbReference type="Pfam" id="PF08323"/>
    </source>
</evidence>
<dbReference type="GO" id="GO:0019252">
    <property type="term" value="P:starch biosynthetic process"/>
    <property type="evidence" value="ECO:0007669"/>
    <property type="project" value="UniProtKB-UniRule"/>
</dbReference>
<dbReference type="Gene3D" id="3.40.50.2000">
    <property type="entry name" value="Glycogen Phosphorylase B"/>
    <property type="match status" value="2"/>
</dbReference>
<gene>
    <name evidence="11" type="ORF">KC19_7G149800</name>
</gene>
<feature type="domain" description="Glycosyl transferase family 1" evidence="9">
    <location>
        <begin position="408"/>
        <end position="566"/>
    </location>
</feature>
<evidence type="ECO:0000256" key="4">
    <source>
        <dbReference type="ARBA" id="ARBA00022676"/>
    </source>
</evidence>
<keyword evidence="4 8" id="KW-0328">Glycosyltransferase</keyword>
<dbReference type="EC" id="2.4.1.-" evidence="8"/>
<comment type="similarity">
    <text evidence="3 8">Belongs to the glycosyltransferase 1 family. Bacterial/plant glycogen synthase subfamily.</text>
</comment>
<comment type="catalytic activity">
    <reaction evidence="1">
        <text>[(1-&gt;4)-alpha-D-glucosyl](n) + ADP-alpha-D-glucose = [(1-&gt;4)-alpha-D-glucosyl](n+1) + ADP + H(+)</text>
        <dbReference type="Rhea" id="RHEA:18189"/>
        <dbReference type="Rhea" id="RHEA-COMP:9584"/>
        <dbReference type="Rhea" id="RHEA-COMP:9587"/>
        <dbReference type="ChEBI" id="CHEBI:15378"/>
        <dbReference type="ChEBI" id="CHEBI:15444"/>
        <dbReference type="ChEBI" id="CHEBI:57498"/>
        <dbReference type="ChEBI" id="CHEBI:456216"/>
        <dbReference type="EC" id="2.4.1.21"/>
    </reaction>
</comment>
<dbReference type="EMBL" id="CM026428">
    <property type="protein sequence ID" value="KAG0567632.1"/>
    <property type="molecule type" value="Genomic_DNA"/>
</dbReference>
<keyword evidence="12" id="KW-1185">Reference proteome</keyword>
<evidence type="ECO:0000313" key="12">
    <source>
        <dbReference type="Proteomes" id="UP000822688"/>
    </source>
</evidence>
<dbReference type="PANTHER" id="PTHR46083:SF2">
    <property type="entry name" value="STARCH SYNTHASE 4, CHLOROPLASTIC_AMYLOPLASTIC-RELATED"/>
    <property type="match status" value="1"/>
</dbReference>
<dbReference type="InterPro" id="IPR001296">
    <property type="entry name" value="Glyco_trans_1"/>
</dbReference>
<dbReference type="AlphaFoldDB" id="A0A8T0HF23"/>
<dbReference type="GO" id="GO:0009507">
    <property type="term" value="C:chloroplast"/>
    <property type="evidence" value="ECO:0007669"/>
    <property type="project" value="UniProtKB-SubCell"/>
</dbReference>
<evidence type="ECO:0000259" key="9">
    <source>
        <dbReference type="Pfam" id="PF00534"/>
    </source>
</evidence>
<keyword evidence="8" id="KW-0150">Chloroplast</keyword>
<evidence type="ECO:0000256" key="8">
    <source>
        <dbReference type="RuleBase" id="RU361232"/>
    </source>
</evidence>
<keyword evidence="5" id="KW-0808">Transferase</keyword>
<protein>
    <recommendedName>
        <fullName evidence="8">Starch synthase, chloroplastic/amyloplastic</fullName>
        <ecNumber evidence="8">2.4.1.-</ecNumber>
    </recommendedName>
</protein>
<organism evidence="11 12">
    <name type="scientific">Ceratodon purpureus</name>
    <name type="common">Fire moss</name>
    <name type="synonym">Dicranum purpureum</name>
    <dbReference type="NCBI Taxonomy" id="3225"/>
    <lineage>
        <taxon>Eukaryota</taxon>
        <taxon>Viridiplantae</taxon>
        <taxon>Streptophyta</taxon>
        <taxon>Embryophyta</taxon>
        <taxon>Bryophyta</taxon>
        <taxon>Bryophytina</taxon>
        <taxon>Bryopsida</taxon>
        <taxon>Dicranidae</taxon>
        <taxon>Pseudoditrichales</taxon>
        <taxon>Ditrichaceae</taxon>
        <taxon>Ceratodon</taxon>
    </lineage>
</organism>
<dbReference type="GO" id="GO:0009011">
    <property type="term" value="F:alpha-1,4-glucan glucosyltransferase (ADP-glucose donor) activity"/>
    <property type="evidence" value="ECO:0007669"/>
    <property type="project" value="UniProtKB-EC"/>
</dbReference>
<evidence type="ECO:0000256" key="6">
    <source>
        <dbReference type="ARBA" id="ARBA00022922"/>
    </source>
</evidence>
<comment type="caution">
    <text evidence="11">The sequence shown here is derived from an EMBL/GenBank/DDBJ whole genome shotgun (WGS) entry which is preliminary data.</text>
</comment>
<dbReference type="InterPro" id="IPR011835">
    <property type="entry name" value="GS/SS"/>
</dbReference>
<reference evidence="11" key="1">
    <citation type="submission" date="2020-06" db="EMBL/GenBank/DDBJ databases">
        <title>WGS assembly of Ceratodon purpureus strain R40.</title>
        <authorList>
            <person name="Carey S.B."/>
            <person name="Jenkins J."/>
            <person name="Shu S."/>
            <person name="Lovell J.T."/>
            <person name="Sreedasyam A."/>
            <person name="Maumus F."/>
            <person name="Tiley G.P."/>
            <person name="Fernandez-Pozo N."/>
            <person name="Barry K."/>
            <person name="Chen C."/>
            <person name="Wang M."/>
            <person name="Lipzen A."/>
            <person name="Daum C."/>
            <person name="Saski C.A."/>
            <person name="Payton A.C."/>
            <person name="Mcbreen J.C."/>
            <person name="Conrad R.E."/>
            <person name="Kollar L.M."/>
            <person name="Olsson S."/>
            <person name="Huttunen S."/>
            <person name="Landis J.B."/>
            <person name="Wickett N.J."/>
            <person name="Johnson M.G."/>
            <person name="Rensing S.A."/>
            <person name="Grimwood J."/>
            <person name="Schmutz J."/>
            <person name="Mcdaniel S.F."/>
        </authorList>
    </citation>
    <scope>NUCLEOTIDE SEQUENCE</scope>
    <source>
        <strain evidence="11">R40</strain>
    </source>
</reference>
<dbReference type="NCBIfam" id="NF001905">
    <property type="entry name" value="PRK00654.2-4"/>
    <property type="match status" value="1"/>
</dbReference>
<dbReference type="NCBIfam" id="TIGR02095">
    <property type="entry name" value="glgA"/>
    <property type="match status" value="1"/>
</dbReference>
<keyword evidence="8" id="KW-0035">Amyloplast</keyword>
<comment type="pathway">
    <text evidence="2 8">Glycan biosynthesis; starch biosynthesis.</text>
</comment>
<keyword evidence="6 8" id="KW-0750">Starch biosynthesis</keyword>
<dbReference type="Pfam" id="PF00534">
    <property type="entry name" value="Glycos_transf_1"/>
    <property type="match status" value="1"/>
</dbReference>
<name>A0A8T0HF23_CERPU</name>